<reference evidence="1 2" key="1">
    <citation type="journal article" date="2019" name="Int. J. Syst. Evol. Microbiol.">
        <title>The Global Catalogue of Microorganisms (GCM) 10K type strain sequencing project: providing services to taxonomists for standard genome sequencing and annotation.</title>
        <authorList>
            <consortium name="The Broad Institute Genomics Platform"/>
            <consortium name="The Broad Institute Genome Sequencing Center for Infectious Disease"/>
            <person name="Wu L."/>
            <person name="Ma J."/>
        </authorList>
    </citation>
    <scope>NUCLEOTIDE SEQUENCE [LARGE SCALE GENOMIC DNA]</scope>
    <source>
        <strain evidence="1 2">CGMCC 1.10593</strain>
    </source>
</reference>
<organism evidence="1 2">
    <name type="scientific">Halohasta litorea</name>
    <dbReference type="NCBI Taxonomy" id="869891"/>
    <lineage>
        <taxon>Archaea</taxon>
        <taxon>Methanobacteriati</taxon>
        <taxon>Methanobacteriota</taxon>
        <taxon>Stenosarchaea group</taxon>
        <taxon>Halobacteria</taxon>
        <taxon>Halobacteriales</taxon>
        <taxon>Haloferacaceae</taxon>
        <taxon>Halohasta</taxon>
    </lineage>
</organism>
<evidence type="ECO:0000313" key="2">
    <source>
        <dbReference type="Proteomes" id="UP001597052"/>
    </source>
</evidence>
<gene>
    <name evidence="1" type="ORF">ACFSBW_18270</name>
</gene>
<name>A0ABD6DBU6_9EURY</name>
<dbReference type="RefSeq" id="WP_256397716.1">
    <property type="nucleotide sequence ID" value="NZ_JANHDJ010000011.1"/>
</dbReference>
<accession>A0ABD6DBU6</accession>
<keyword evidence="2" id="KW-1185">Reference proteome</keyword>
<dbReference type="InterPro" id="IPR010581">
    <property type="entry name" value="DUF1152"/>
</dbReference>
<comment type="caution">
    <text evidence="1">The sequence shown here is derived from an EMBL/GenBank/DDBJ whole genome shotgun (WGS) entry which is preliminary data.</text>
</comment>
<dbReference type="AlphaFoldDB" id="A0ABD6DBU6"/>
<dbReference type="Proteomes" id="UP001597052">
    <property type="component" value="Unassembled WGS sequence"/>
</dbReference>
<dbReference type="Pfam" id="PF06626">
    <property type="entry name" value="DUF1152"/>
    <property type="match status" value="1"/>
</dbReference>
<dbReference type="EMBL" id="JBHUDM010000009">
    <property type="protein sequence ID" value="MFD1643806.1"/>
    <property type="molecule type" value="Genomic_DNA"/>
</dbReference>
<sequence>MNTLEDSFDVDRALVFGIGGSGDVVGSIPTARFLESMGVDVILGGTTWEPVPRDSRPGPRSLSEVVDYERISETVGMANGDTRTEDGLVFCESLVADHFERRVALIDISRGVREMTSGLRDACETLEVDLVVGVDAGGDILARGDEPGLRSPVTDGLGLVSLEKLDIDTCIGVIGFGSDGELTLDELNRAFESLSEDALLGSWGITRQVRSELEAVLDIVDTEASRLPVEAARGELGERTIRRGELSLEVTVPSSVTFYFETGPVADRSDVATLVRDTTTLDEAVSALRTGGYSIEFDKEKNRID</sequence>
<evidence type="ECO:0000313" key="1">
    <source>
        <dbReference type="EMBL" id="MFD1643806.1"/>
    </source>
</evidence>
<protein>
    <submittedName>
        <fullName evidence="1">DUF1152 domain-containing protein</fullName>
    </submittedName>
</protein>
<dbReference type="GeneID" id="301690191"/>
<proteinExistence type="predicted"/>